<dbReference type="Gene3D" id="1.20.1110.10">
    <property type="entry name" value="Calcium-transporting ATPase, transmembrane domain"/>
    <property type="match status" value="2"/>
</dbReference>
<keyword evidence="15" id="KW-1278">Translocase</keyword>
<dbReference type="InterPro" id="IPR023299">
    <property type="entry name" value="ATPase_P-typ_cyto_dom_N"/>
</dbReference>
<dbReference type="GO" id="GO:0016887">
    <property type="term" value="F:ATP hydrolysis activity"/>
    <property type="evidence" value="ECO:0007669"/>
    <property type="project" value="InterPro"/>
</dbReference>
<feature type="region of interest" description="Disordered" evidence="21">
    <location>
        <begin position="303"/>
        <end position="325"/>
    </location>
</feature>
<keyword evidence="14" id="KW-0112">Calmodulin-binding</keyword>
<dbReference type="EnsemblMetazoa" id="NM_001033650">
    <property type="protein sequence ID" value="NP_001028822"/>
    <property type="gene ID" value="GeneID_580345"/>
</dbReference>
<evidence type="ECO:0000313" key="24">
    <source>
        <dbReference type="EnsemblMetazoa" id="NP_001028822"/>
    </source>
</evidence>
<keyword evidence="16 20" id="KW-1133">Transmembrane helix</keyword>
<dbReference type="EC" id="7.2.2.10" evidence="20"/>
<dbReference type="AlphaFoldDB" id="Q4JQQ3"/>
<evidence type="ECO:0000313" key="23">
    <source>
        <dbReference type="EMBL" id="AAY79170.1"/>
    </source>
</evidence>
<dbReference type="SUPFAM" id="SSF81653">
    <property type="entry name" value="Calcium ATPase, transduction domain A"/>
    <property type="match status" value="1"/>
</dbReference>
<dbReference type="NCBIfam" id="TIGR01494">
    <property type="entry name" value="ATPase_P-type"/>
    <property type="match status" value="3"/>
</dbReference>
<evidence type="ECO:0000256" key="4">
    <source>
        <dbReference type="ARBA" id="ARBA00022475"/>
    </source>
</evidence>
<dbReference type="GO" id="GO:0006825">
    <property type="term" value="P:copper ion transport"/>
    <property type="evidence" value="ECO:0007669"/>
    <property type="project" value="UniProtKB-KW"/>
</dbReference>
<evidence type="ECO:0000256" key="8">
    <source>
        <dbReference type="ARBA" id="ARBA00022723"/>
    </source>
</evidence>
<dbReference type="OrthoDB" id="116380at2759"/>
<evidence type="ECO:0000259" key="22">
    <source>
        <dbReference type="SMART" id="SM00831"/>
    </source>
</evidence>
<dbReference type="Pfam" id="PF08282">
    <property type="entry name" value="Hydrolase_3"/>
    <property type="match status" value="1"/>
</dbReference>
<keyword evidence="11 20" id="KW-0106">Calcium</keyword>
<comment type="similarity">
    <text evidence="2">Belongs to the cation transport ATPase (P-type) (TC 3.A.3) family. Type IIB subfamily.</text>
</comment>
<dbReference type="Pfam" id="PF00122">
    <property type="entry name" value="E1-E2_ATPase"/>
    <property type="match status" value="1"/>
</dbReference>
<dbReference type="SFLD" id="SFLDS00003">
    <property type="entry name" value="Haloacid_Dehalogenase"/>
    <property type="match status" value="1"/>
</dbReference>
<dbReference type="RefSeq" id="NP_001028822.1">
    <property type="nucleotide sequence ID" value="NM_001033650.1"/>
</dbReference>
<dbReference type="Pfam" id="PF12424">
    <property type="entry name" value="ATP_Ca_trans_C"/>
    <property type="match status" value="1"/>
</dbReference>
<dbReference type="NCBIfam" id="TIGR01517">
    <property type="entry name" value="ATPase-IIB_Ca"/>
    <property type="match status" value="1"/>
</dbReference>
<dbReference type="InterPro" id="IPR006068">
    <property type="entry name" value="ATPase_P-typ_cation-transptr_C"/>
</dbReference>
<dbReference type="GO" id="GO:0051480">
    <property type="term" value="P:regulation of cytosolic calcium ion concentration"/>
    <property type="evidence" value="ECO:0000318"/>
    <property type="project" value="GO_Central"/>
</dbReference>
<keyword evidence="10" id="KW-0187">Copper transport</keyword>
<dbReference type="InterPro" id="IPR023214">
    <property type="entry name" value="HAD_sf"/>
</dbReference>
<keyword evidence="17" id="KW-0186">Copper</keyword>
<evidence type="ECO:0000256" key="13">
    <source>
        <dbReference type="ARBA" id="ARBA00022842"/>
    </source>
</evidence>
<dbReference type="STRING" id="7668.Q4JQQ3"/>
<comment type="subcellular location">
    <subcellularLocation>
        <location evidence="1">Cell membrane</location>
        <topology evidence="1">Multi-pass membrane protein</topology>
    </subcellularLocation>
    <subcellularLocation>
        <location evidence="20">Membrane</location>
        <topology evidence="20">Multi-pass membrane protein</topology>
    </subcellularLocation>
</comment>
<feature type="transmembrane region" description="Helical" evidence="20">
    <location>
        <begin position="122"/>
        <end position="143"/>
    </location>
</feature>
<dbReference type="InterPro" id="IPR018303">
    <property type="entry name" value="ATPase_P-typ_P_site"/>
</dbReference>
<feature type="transmembrane region" description="Helical" evidence="20">
    <location>
        <begin position="354"/>
        <end position="376"/>
    </location>
</feature>
<dbReference type="Pfam" id="PF00690">
    <property type="entry name" value="Cation_ATPase_N"/>
    <property type="match status" value="1"/>
</dbReference>
<dbReference type="PRINTS" id="PR00120">
    <property type="entry name" value="HATPASE"/>
</dbReference>
<dbReference type="eggNOG" id="KOG0204">
    <property type="taxonomic scope" value="Eukaryota"/>
</dbReference>
<dbReference type="Proteomes" id="UP000007110">
    <property type="component" value="Unassembled WGS sequence"/>
</dbReference>
<dbReference type="InterPro" id="IPR001757">
    <property type="entry name" value="P_typ_ATPase"/>
</dbReference>
<dbReference type="SUPFAM" id="SSF81665">
    <property type="entry name" value="Calcium ATPase, transmembrane domain M"/>
    <property type="match status" value="1"/>
</dbReference>
<evidence type="ECO:0000256" key="5">
    <source>
        <dbReference type="ARBA" id="ARBA00022553"/>
    </source>
</evidence>
<dbReference type="PANTHER" id="PTHR24093">
    <property type="entry name" value="CATION TRANSPORTING ATPASE"/>
    <property type="match status" value="1"/>
</dbReference>
<dbReference type="SUPFAM" id="SSF56784">
    <property type="entry name" value="HAD-like"/>
    <property type="match status" value="1"/>
</dbReference>
<gene>
    <name evidence="23" type="primary">PMCA</name>
</gene>
<accession>Q4JQQ3</accession>
<proteinExistence type="evidence at transcript level"/>
<evidence type="ECO:0000256" key="21">
    <source>
        <dbReference type="SAM" id="MobiDB-lite"/>
    </source>
</evidence>
<keyword evidence="9 20" id="KW-0547">Nucleotide-binding</keyword>
<evidence type="ECO:0000256" key="2">
    <source>
        <dbReference type="ARBA" id="ARBA00006124"/>
    </source>
</evidence>
<evidence type="ECO:0000256" key="19">
    <source>
        <dbReference type="ARBA" id="ARBA00023136"/>
    </source>
</evidence>
<evidence type="ECO:0000256" key="12">
    <source>
        <dbReference type="ARBA" id="ARBA00022840"/>
    </source>
</evidence>
<evidence type="ECO:0000256" key="17">
    <source>
        <dbReference type="ARBA" id="ARBA00023008"/>
    </source>
</evidence>
<comment type="function">
    <text evidence="20">Catalyzes the hydrolysis of ATP coupled with the transport of calcium.</text>
</comment>
<evidence type="ECO:0000256" key="7">
    <source>
        <dbReference type="ARBA" id="ARBA00022692"/>
    </source>
</evidence>
<evidence type="ECO:0000256" key="1">
    <source>
        <dbReference type="ARBA" id="ARBA00004651"/>
    </source>
</evidence>
<sequence>MADETDDAAFGVTVEELRQLMELRKQDAINEISAKYGDTLGLCSKLKTSPTHGINGLQFDIARRTELYGKNQIPPKPPKSFLQLMWEAIQDATLIMLMIAAVISLGLSFLPKSETEGGEATANWIEGVAILAAVVIVVLVTAFNDWSKERQFRGLQNKLESEHTIAVIRAGDVAQTVVQDIVVGDVCLIKYGDLLPADGVVIQSNDLKLDESSLTGESDAIKKGVERDPMLLSGTHVLEGSGKMVVTAVGLNSQTGQIFSLLLDVKGQRGQKLEMEEAAIGNNDNKRKVIYIANNVPVDGKAADGNAETEVPDTMPGEAPHNGKKKMIIPERDEGISDGKSVLQGKLTKLAIQIGYAGCTVAVLTTLVLICRFCIVEYGIHKNSWNNSHLQEFVDFFIIGVTVLVVAVPEGLPLAVTISLAYSVKKMLHDNNLVRHLDACETMGNATAICSDKTGTLTTNRMTVVKSFIGRKMFVETPGNNEIDSEARHLLVEGISVNSSYSSRILPAEQQGEMPRQIGNKTECALLGFVLDLHEEYQLSRDRWPVEKYTCVYTFNSARKSMSTIVPLPEGGFRMYSKGASEIMLSKCEYILDESGEAQPFPASEKEKIVKEVIEKWAMERSEDTLSGLQGISPGDKPTPQWEKENTVVKELTCIALVGIEDPVRNEVPPAIADCQSAGITVRMVTGDNVNTARSIAVKCGILKQGDDALVMEGREFNRRITENGVIKQHLLDKVWPKLRVLARSSPTDKHTLVKGIIDSKLTSNREVVAVTGDGTNDAPALKKADVGFAMGLAGTDVAKEASDIILTDDNFTSIVKAVMWGRNVYDSIAKFLQFQLTVNLVAVTVAFVGACTINDSPLRAIQMLWVNLIMDSFASLALATEMPTEGLLKRKPYGRTKPLISRIMMRNIIGHAAFQIVIIFTILYAGPQLFDIDDGSQEGPSGRPTHHFTIIFNTFVLLQIFNEINSRKVHGERNVFSSIHTNPIFLIVIIGTLIVQVILIQFGSVVFSSTGLTLDEWMWCFFLGLSSLLWQQIIAYVPTRQLPRICTIGRSSEPEHLPSMTPIDEDHPDRVDHKRAQILWMRGLTRLQQQIRVVHAFQSGLQHRIERKSLSNSVHEFMSPDNTYDIETTKQDQDAAPMVSFSTGTGTSFETQL</sequence>
<reference evidence="23" key="1">
    <citation type="journal article" date="2006" name="Biochem. Biophys. Res. Commun.">
        <title>Cloning of a sea urchin sarco/endoplasmic reticulum Ca2+ ATPase.</title>
        <authorList>
            <person name="Gunaratne H.J."/>
            <person name="Vacquier V.D."/>
        </authorList>
    </citation>
    <scope>NUCLEOTIDE SEQUENCE</scope>
</reference>
<feature type="transmembrane region" description="Helical" evidence="20">
    <location>
        <begin position="1017"/>
        <end position="1038"/>
    </location>
</feature>
<feature type="compositionally biased region" description="Low complexity" evidence="21">
    <location>
        <begin position="1141"/>
        <end position="1154"/>
    </location>
</feature>
<keyword evidence="3 20" id="KW-0813">Transport</keyword>
<evidence type="ECO:0000256" key="14">
    <source>
        <dbReference type="ARBA" id="ARBA00022860"/>
    </source>
</evidence>
<comment type="catalytic activity">
    <reaction evidence="20">
        <text>Ca(2+)(in) + ATP + H2O = Ca(2+)(out) + ADP + phosphate + H(+)</text>
        <dbReference type="Rhea" id="RHEA:18105"/>
        <dbReference type="ChEBI" id="CHEBI:15377"/>
        <dbReference type="ChEBI" id="CHEBI:15378"/>
        <dbReference type="ChEBI" id="CHEBI:29108"/>
        <dbReference type="ChEBI" id="CHEBI:30616"/>
        <dbReference type="ChEBI" id="CHEBI:43474"/>
        <dbReference type="ChEBI" id="CHEBI:456216"/>
        <dbReference type="EC" id="7.2.2.10"/>
    </reaction>
</comment>
<dbReference type="Pfam" id="PF13246">
    <property type="entry name" value="Cation_ATPase"/>
    <property type="match status" value="1"/>
</dbReference>
<dbReference type="Pfam" id="PF00689">
    <property type="entry name" value="Cation_ATPase_C"/>
    <property type="match status" value="1"/>
</dbReference>
<dbReference type="SFLD" id="SFLDG00002">
    <property type="entry name" value="C1.7:_P-type_atpase_like"/>
    <property type="match status" value="1"/>
</dbReference>
<evidence type="ECO:0000256" key="18">
    <source>
        <dbReference type="ARBA" id="ARBA00023065"/>
    </source>
</evidence>
<dbReference type="GO" id="GO:0005388">
    <property type="term" value="F:P-type calcium transporter activity"/>
    <property type="evidence" value="ECO:0000318"/>
    <property type="project" value="GO_Central"/>
</dbReference>
<keyword evidence="7 20" id="KW-0812">Transmembrane</keyword>
<evidence type="ECO:0000313" key="25">
    <source>
        <dbReference type="Proteomes" id="UP000007110"/>
    </source>
</evidence>
<feature type="region of interest" description="Disordered" evidence="21">
    <location>
        <begin position="1131"/>
        <end position="1154"/>
    </location>
</feature>
<dbReference type="InterPro" id="IPR044492">
    <property type="entry name" value="P_typ_ATPase_HD_dom"/>
</dbReference>
<keyword evidence="19 20" id="KW-0472">Membrane</keyword>
<dbReference type="GO" id="GO:0046872">
    <property type="term" value="F:metal ion binding"/>
    <property type="evidence" value="ECO:0007669"/>
    <property type="project" value="UniProtKB-KW"/>
</dbReference>
<dbReference type="PROSITE" id="PS00154">
    <property type="entry name" value="ATPASE_E1_E2"/>
    <property type="match status" value="1"/>
</dbReference>
<dbReference type="HOGENOM" id="CLU_002360_9_2_1"/>
<dbReference type="FunFam" id="1.20.1110.10:FF:000002">
    <property type="entry name" value="Calcium-transporting ATPase"/>
    <property type="match status" value="1"/>
</dbReference>
<feature type="transmembrane region" description="Helical" evidence="20">
    <location>
        <begin position="946"/>
        <end position="965"/>
    </location>
</feature>
<evidence type="ECO:0000256" key="15">
    <source>
        <dbReference type="ARBA" id="ARBA00022967"/>
    </source>
</evidence>
<dbReference type="GO" id="GO:0005516">
    <property type="term" value="F:calmodulin binding"/>
    <property type="evidence" value="ECO:0007669"/>
    <property type="project" value="UniProtKB-KW"/>
</dbReference>
<comment type="caution">
    <text evidence="20">Lacks conserved residue(s) required for the propagation of feature annotation.</text>
</comment>
<dbReference type="CDD" id="cd02081">
    <property type="entry name" value="P-type_ATPase_Ca_PMCA-like"/>
    <property type="match status" value="1"/>
</dbReference>
<keyword evidence="4" id="KW-1003">Cell membrane</keyword>
<reference evidence="25" key="2">
    <citation type="submission" date="2015-02" db="EMBL/GenBank/DDBJ databases">
        <title>Genome sequencing for Strongylocentrotus purpuratus.</title>
        <authorList>
            <person name="Murali S."/>
            <person name="Liu Y."/>
            <person name="Vee V."/>
            <person name="English A."/>
            <person name="Wang M."/>
            <person name="Skinner E."/>
            <person name="Han Y."/>
            <person name="Muzny D.M."/>
            <person name="Worley K.C."/>
            <person name="Gibbs R.A."/>
        </authorList>
    </citation>
    <scope>NUCLEOTIDE SEQUENCE</scope>
</reference>
<dbReference type="InterPro" id="IPR008250">
    <property type="entry name" value="ATPase_P-typ_transduc_dom_A_sf"/>
</dbReference>
<keyword evidence="25" id="KW-1185">Reference proteome</keyword>
<dbReference type="CTD" id="43787"/>
<evidence type="ECO:0000256" key="6">
    <source>
        <dbReference type="ARBA" id="ARBA00022568"/>
    </source>
</evidence>
<dbReference type="Gene3D" id="3.40.50.1000">
    <property type="entry name" value="HAD superfamily/HAD-like"/>
    <property type="match status" value="1"/>
</dbReference>
<feature type="transmembrane region" description="Helical" evidence="20">
    <location>
        <begin position="832"/>
        <end position="851"/>
    </location>
</feature>
<evidence type="ECO:0000256" key="20">
    <source>
        <dbReference type="RuleBase" id="RU361146"/>
    </source>
</evidence>
<feature type="transmembrane region" description="Helical" evidence="20">
    <location>
        <begin position="985"/>
        <end position="1005"/>
    </location>
</feature>
<keyword evidence="13" id="KW-0460">Magnesium</keyword>
<dbReference type="SMART" id="SM00831">
    <property type="entry name" value="Cation_ATPase_N"/>
    <property type="match status" value="1"/>
</dbReference>
<feature type="transmembrane region" description="Helical" evidence="20">
    <location>
        <begin position="904"/>
        <end position="926"/>
    </location>
</feature>
<dbReference type="PRINTS" id="PR00119">
    <property type="entry name" value="CATATPASE"/>
</dbReference>
<dbReference type="Gene3D" id="2.70.150.10">
    <property type="entry name" value="Calcium-transporting ATPase, cytoplasmic transduction domain A"/>
    <property type="match status" value="1"/>
</dbReference>
<dbReference type="PANTHER" id="PTHR24093:SF369">
    <property type="entry name" value="CALCIUM-TRANSPORTING ATPASE"/>
    <property type="match status" value="1"/>
</dbReference>
<reference evidence="24" key="3">
    <citation type="submission" date="2021-01" db="UniProtKB">
        <authorList>
            <consortium name="EnsemblMetazoa"/>
        </authorList>
    </citation>
    <scope>IDENTIFICATION</scope>
</reference>
<keyword evidence="5" id="KW-0597">Phosphoprotein</keyword>
<dbReference type="FunFam" id="3.40.1110.10:FF:000092">
    <property type="entry name" value="Calcium-transporting ATPase"/>
    <property type="match status" value="1"/>
</dbReference>
<keyword evidence="6 20" id="KW-0109">Calcium transport</keyword>
<dbReference type="InterPro" id="IPR004014">
    <property type="entry name" value="ATPase_P-typ_cation-transptr_N"/>
</dbReference>
<keyword evidence="8" id="KW-0479">Metal-binding</keyword>
<dbReference type="FunFam" id="1.20.1110.10:FF:000033">
    <property type="entry name" value="Calcium-transporting ATPase"/>
    <property type="match status" value="1"/>
</dbReference>
<protein>
    <recommendedName>
        <fullName evidence="20">Calcium-transporting ATPase</fullName>
        <ecNumber evidence="20">7.2.2.10</ecNumber>
    </recommendedName>
</protein>
<organism evidence="23">
    <name type="scientific">Strongylocentrotus purpuratus</name>
    <name type="common">Purple sea urchin</name>
    <dbReference type="NCBI Taxonomy" id="7668"/>
    <lineage>
        <taxon>Eukaryota</taxon>
        <taxon>Metazoa</taxon>
        <taxon>Echinodermata</taxon>
        <taxon>Eleutherozoa</taxon>
        <taxon>Echinozoa</taxon>
        <taxon>Echinoidea</taxon>
        <taxon>Euechinoidea</taxon>
        <taxon>Echinacea</taxon>
        <taxon>Camarodonta</taxon>
        <taxon>Echinidea</taxon>
        <taxon>Strongylocentrotidae</taxon>
        <taxon>Strongylocentrotus</taxon>
    </lineage>
</organism>
<name>Q4JQQ3_STRPU</name>
<dbReference type="FunFam" id="3.40.50.1000:FF:000144">
    <property type="entry name" value="copper-transporting ATPase 1 isoform X2"/>
    <property type="match status" value="1"/>
</dbReference>
<dbReference type="InterPro" id="IPR059000">
    <property type="entry name" value="ATPase_P-type_domA"/>
</dbReference>
<dbReference type="InterPro" id="IPR036412">
    <property type="entry name" value="HAD-like_sf"/>
</dbReference>
<dbReference type="FunFam" id="1.20.1110.10:FF:000001">
    <property type="entry name" value="Calcium-transporting ATPase"/>
    <property type="match status" value="1"/>
</dbReference>
<dbReference type="FunFam" id="2.70.150.10:FF:000001">
    <property type="entry name" value="Calcium-transporting ATPase"/>
    <property type="match status" value="1"/>
</dbReference>
<dbReference type="OMA" id="YRMYVKG"/>
<dbReference type="InterPro" id="IPR023298">
    <property type="entry name" value="ATPase_P-typ_TM_dom_sf"/>
</dbReference>
<dbReference type="InterPro" id="IPR022141">
    <property type="entry name" value="ATP_Ca_trans_C"/>
</dbReference>
<dbReference type="SUPFAM" id="SSF81660">
    <property type="entry name" value="Metal cation-transporting ATPase, ATP-binding domain N"/>
    <property type="match status" value="1"/>
</dbReference>
<dbReference type="EMBL" id="DQ009662">
    <property type="protein sequence ID" value="AAY79170.1"/>
    <property type="molecule type" value="mRNA"/>
</dbReference>
<dbReference type="SFLD" id="SFLDF00027">
    <property type="entry name" value="p-type_atpase"/>
    <property type="match status" value="1"/>
</dbReference>
<feature type="domain" description="Cation-transporting P-type ATPase N-terminal" evidence="22">
    <location>
        <begin position="34"/>
        <end position="109"/>
    </location>
</feature>
<feature type="transmembrane region" description="Helical" evidence="20">
    <location>
        <begin position="396"/>
        <end position="422"/>
    </location>
</feature>
<dbReference type="GO" id="GO:0005524">
    <property type="term" value="F:ATP binding"/>
    <property type="evidence" value="ECO:0007669"/>
    <property type="project" value="UniProtKB-KW"/>
</dbReference>
<dbReference type="GeneID" id="580345"/>
<evidence type="ECO:0000256" key="11">
    <source>
        <dbReference type="ARBA" id="ARBA00022837"/>
    </source>
</evidence>
<dbReference type="InterPro" id="IPR006408">
    <property type="entry name" value="P-type_ATPase_IIB"/>
</dbReference>
<keyword evidence="12 20" id="KW-0067">ATP-binding</keyword>
<dbReference type="KEGG" id="spu:580345"/>
<evidence type="ECO:0000256" key="9">
    <source>
        <dbReference type="ARBA" id="ARBA00022741"/>
    </source>
</evidence>
<evidence type="ECO:0000256" key="3">
    <source>
        <dbReference type="ARBA" id="ARBA00022448"/>
    </source>
</evidence>
<dbReference type="InParanoid" id="Q4JQQ3"/>
<evidence type="ECO:0000256" key="10">
    <source>
        <dbReference type="ARBA" id="ARBA00022796"/>
    </source>
</evidence>
<feature type="transmembrane region" description="Helical" evidence="20">
    <location>
        <begin position="92"/>
        <end position="110"/>
    </location>
</feature>
<dbReference type="SMR" id="Q4JQQ3"/>
<dbReference type="Gene3D" id="3.40.1110.10">
    <property type="entry name" value="Calcium-transporting ATPase, cytoplasmic domain N"/>
    <property type="match status" value="1"/>
</dbReference>
<dbReference type="GO" id="GO:0005886">
    <property type="term" value="C:plasma membrane"/>
    <property type="evidence" value="ECO:0000318"/>
    <property type="project" value="GO_Central"/>
</dbReference>
<evidence type="ECO:0000256" key="16">
    <source>
        <dbReference type="ARBA" id="ARBA00022989"/>
    </source>
</evidence>
<keyword evidence="18 20" id="KW-0406">Ion transport</keyword>